<protein>
    <submittedName>
        <fullName evidence="1">Uncharacterized protein</fullName>
    </submittedName>
</protein>
<evidence type="ECO:0000313" key="2">
    <source>
        <dbReference type="Proteomes" id="UP000294239"/>
    </source>
</evidence>
<accession>A0ABY1YAH2</accession>
<comment type="caution">
    <text evidence="1">The sequence shown here is derived from an EMBL/GenBank/DDBJ whole genome shotgun (WGS) entry which is preliminary data.</text>
</comment>
<gene>
    <name evidence="1" type="ORF">EYC79_07460</name>
</gene>
<dbReference type="Proteomes" id="UP000294239">
    <property type="component" value="Unassembled WGS sequence"/>
</dbReference>
<keyword evidence="2" id="KW-1185">Reference proteome</keyword>
<name>A0ABY1YAH2_9HYPH</name>
<organism evidence="1 2">
    <name type="scientific">Agrobacterium cavarae</name>
    <dbReference type="NCBI Taxonomy" id="2528239"/>
    <lineage>
        <taxon>Bacteria</taxon>
        <taxon>Pseudomonadati</taxon>
        <taxon>Pseudomonadota</taxon>
        <taxon>Alphaproteobacteria</taxon>
        <taxon>Hyphomicrobiales</taxon>
        <taxon>Rhizobiaceae</taxon>
        <taxon>Rhizobium/Agrobacterium group</taxon>
        <taxon>Agrobacterium</taxon>
    </lineage>
</organism>
<proteinExistence type="predicted"/>
<dbReference type="EMBL" id="SISF01000026">
    <property type="protein sequence ID" value="TBN14912.1"/>
    <property type="molecule type" value="Genomic_DNA"/>
</dbReference>
<sequence>MDSIHARRKHYEDRLGAALRQLNDAIRDVHKSGLDVEVNTLTMHTQRGPMVQLDICTFRLEGAPPILKSVNDSELKF</sequence>
<evidence type="ECO:0000313" key="1">
    <source>
        <dbReference type="EMBL" id="TBN14912.1"/>
    </source>
</evidence>
<reference evidence="1 2" key="1">
    <citation type="submission" date="2019-02" db="EMBL/GenBank/DDBJ databases">
        <title>Current taxonomic status of genus Agrobacterium and description of Agrobacterium cavarae sp. nov. isolated from maize roots.</title>
        <authorList>
            <person name="Flores-Felix J.D."/>
            <person name="Menendez E."/>
            <person name="Ramirez-Bahena M.H."/>
            <person name="Garcia-Fraile P."/>
            <person name="Velazquez E."/>
        </authorList>
    </citation>
    <scope>NUCLEOTIDE SEQUENCE [LARGE SCALE GENOMIC DNA]</scope>
    <source>
        <strain evidence="1 2">RZME10</strain>
    </source>
</reference>